<gene>
    <name evidence="3" type="ORF">NA56DRAFT_695842</name>
</gene>
<dbReference type="OrthoDB" id="5428293at2759"/>
<evidence type="ECO:0000313" key="3">
    <source>
        <dbReference type="EMBL" id="PMD28092.1"/>
    </source>
</evidence>
<protein>
    <recommendedName>
        <fullName evidence="5">Fucose-specific lectin</fullName>
    </recommendedName>
</protein>
<reference evidence="3 4" key="1">
    <citation type="submission" date="2016-05" db="EMBL/GenBank/DDBJ databases">
        <title>A degradative enzymes factory behind the ericoid mycorrhizal symbiosis.</title>
        <authorList>
            <consortium name="DOE Joint Genome Institute"/>
            <person name="Martino E."/>
            <person name="Morin E."/>
            <person name="Grelet G."/>
            <person name="Kuo A."/>
            <person name="Kohler A."/>
            <person name="Daghino S."/>
            <person name="Barry K."/>
            <person name="Choi C."/>
            <person name="Cichocki N."/>
            <person name="Clum A."/>
            <person name="Copeland A."/>
            <person name="Hainaut M."/>
            <person name="Haridas S."/>
            <person name="Labutti K."/>
            <person name="Lindquist E."/>
            <person name="Lipzen A."/>
            <person name="Khouja H.-R."/>
            <person name="Murat C."/>
            <person name="Ohm R."/>
            <person name="Olson A."/>
            <person name="Spatafora J."/>
            <person name="Veneault-Fourrey C."/>
            <person name="Henrissat B."/>
            <person name="Grigoriev I."/>
            <person name="Martin F."/>
            <person name="Perotto S."/>
        </authorList>
    </citation>
    <scope>NUCLEOTIDE SEQUENCE [LARGE SCALE GENOMIC DNA]</scope>
    <source>
        <strain evidence="3 4">UAMH 7357</strain>
    </source>
</reference>
<feature type="compositionally biased region" description="Basic and acidic residues" evidence="1">
    <location>
        <begin position="149"/>
        <end position="163"/>
    </location>
</feature>
<organism evidence="3 4">
    <name type="scientific">Hyaloscypha hepaticicola</name>
    <dbReference type="NCBI Taxonomy" id="2082293"/>
    <lineage>
        <taxon>Eukaryota</taxon>
        <taxon>Fungi</taxon>
        <taxon>Dikarya</taxon>
        <taxon>Ascomycota</taxon>
        <taxon>Pezizomycotina</taxon>
        <taxon>Leotiomycetes</taxon>
        <taxon>Helotiales</taxon>
        <taxon>Hyaloscyphaceae</taxon>
        <taxon>Hyaloscypha</taxon>
    </lineage>
</organism>
<name>A0A2J6QPC3_9HELO</name>
<dbReference type="Gene3D" id="2.120.10.70">
    <property type="entry name" value="Fucose-specific lectin"/>
    <property type="match status" value="1"/>
</dbReference>
<keyword evidence="2" id="KW-0812">Transmembrane</keyword>
<dbReference type="SUPFAM" id="SSF89372">
    <property type="entry name" value="Fucose-specific lectin"/>
    <property type="match status" value="1"/>
</dbReference>
<accession>A0A2J6QPC3</accession>
<feature type="region of interest" description="Disordered" evidence="1">
    <location>
        <begin position="31"/>
        <end position="89"/>
    </location>
</feature>
<evidence type="ECO:0000256" key="1">
    <source>
        <dbReference type="SAM" id="MobiDB-lite"/>
    </source>
</evidence>
<dbReference type="Proteomes" id="UP000235672">
    <property type="component" value="Unassembled WGS sequence"/>
</dbReference>
<feature type="compositionally biased region" description="Polar residues" evidence="1">
    <location>
        <begin position="108"/>
        <end position="119"/>
    </location>
</feature>
<feature type="compositionally biased region" description="Polar residues" evidence="1">
    <location>
        <begin position="60"/>
        <end position="89"/>
    </location>
</feature>
<feature type="region of interest" description="Disordered" evidence="1">
    <location>
        <begin position="101"/>
        <end position="188"/>
    </location>
</feature>
<evidence type="ECO:0000313" key="4">
    <source>
        <dbReference type="Proteomes" id="UP000235672"/>
    </source>
</evidence>
<sequence>MPTSDLEAVGNEENAPMPLSSLSPIVPLFGLHMNPEPGEDPYVQSPSAYDSGENRRRISVPSSSRQGSHLCQGNGSRANTQTGDNHVTESADSAFRFNRSSHPVLAGGQSNIPQSNSTQIDERRGSQPESLWQSNPRTGRRTSHQFSTTRRESIPEENQRRDSNTQTWENLNRTGSNTLAPAEVAISNSTTSSESLKWWRRRPSFTHTDRKPGRWLCLLSPLTISLLIGLIVALVFYFKLKKSGNTEPLMPTPIFPQPSILPIIDSFICAGDAVIGTYFSTAASGVLQTKLAYNAGNGKICIRTKSGTDWLNVQCLEGANPRADTPLAFLDWLGGPSIYFITADNFLSGLDHMPINDTWKFSTLRDQKRPTHPQSQLAAVTWLNGTSSWLYYQDINSQIREFGLDDYRGYIGWRDGSNGPLSLALTGTGIGTARWWLLSDGSEVLEIYFQVSGGTLHGKLYLEYAWTSDTFVVDGTPNSVSEGAALTSTVIHQTNSTMVLLAYVSSDGFLTVQWRGTANQTSTVFSAFSTPVQIFQGDGGQSTGIAAFDSEGRPVIYFVKNDNIFEISASDVTAQNWTSYDVSADS</sequence>
<dbReference type="AlphaFoldDB" id="A0A2J6QPC3"/>
<feature type="compositionally biased region" description="Polar residues" evidence="1">
    <location>
        <begin position="164"/>
        <end position="179"/>
    </location>
</feature>
<dbReference type="STRING" id="1745343.A0A2J6QPC3"/>
<proteinExistence type="predicted"/>
<evidence type="ECO:0008006" key="5">
    <source>
        <dbReference type="Google" id="ProtNLM"/>
    </source>
</evidence>
<feature type="region of interest" description="Disordered" evidence="1">
    <location>
        <begin position="1"/>
        <end position="20"/>
    </location>
</feature>
<dbReference type="EMBL" id="KZ613464">
    <property type="protein sequence ID" value="PMD28092.1"/>
    <property type="molecule type" value="Genomic_DNA"/>
</dbReference>
<keyword evidence="2" id="KW-1133">Transmembrane helix</keyword>
<keyword evidence="2" id="KW-0472">Membrane</keyword>
<feature type="transmembrane region" description="Helical" evidence="2">
    <location>
        <begin position="215"/>
        <end position="238"/>
    </location>
</feature>
<evidence type="ECO:0000256" key="2">
    <source>
        <dbReference type="SAM" id="Phobius"/>
    </source>
</evidence>
<keyword evidence="4" id="KW-1185">Reference proteome</keyword>
<feature type="compositionally biased region" description="Polar residues" evidence="1">
    <location>
        <begin position="127"/>
        <end position="137"/>
    </location>
</feature>